<sequence length="534" mass="56883">MPPGQPWPQDGGQQGWGAPQPAPGQQQWGDPQAQQAYQQQPYQQGYPQQGYSQQGYSQQGYSQQGYPQQAWQQQPAWGAQPAGAAPGGWQGGPQQTAQYPAAGYPQAPVPQPAWGGEGGPPGYPPPPGFDGSGGQPPKRKRWPLITALVGVVVVIAAVVVGFTVFGGGGANTPNAAVTLLAQDLTDDNYLDALKTLHPTEAKLAVDANQVLGDQLKRLQILKPDADPTASIGTVEFKDLKFDEGAQEKVRDNVVINKLVAGTITLNQDPAKIPFTDDFKNRVFKDGVPGAENTTINIADEVKRNGEPIRIATVEVDGKWYVSLFYTIADYALHQEKKAWPTTSVPARGGSSAEDALKQTVQAIADQNAQRLVELAPPTELAVVHDAGQAIIDSAGRPRPSGLQVTTLETNTETVRGYTAMSLKRLVLTQDGQQITVARDGDCLSVEVQGQSQRFCSADITQLAGLGSTTSSLPPSVQQLLPKLMTAVLDIKVMASEEGGSWYVSPSQTVLQAYADILGVLQPQDVKDLLDLAGN</sequence>
<name>A0ABW3VNG7_9PSEU</name>
<evidence type="ECO:0000313" key="3">
    <source>
        <dbReference type="EMBL" id="MFD1235865.1"/>
    </source>
</evidence>
<evidence type="ECO:0000313" key="4">
    <source>
        <dbReference type="Proteomes" id="UP001597182"/>
    </source>
</evidence>
<keyword evidence="2" id="KW-1133">Transmembrane helix</keyword>
<keyword evidence="2" id="KW-0472">Membrane</keyword>
<evidence type="ECO:0008006" key="5">
    <source>
        <dbReference type="Google" id="ProtNLM"/>
    </source>
</evidence>
<dbReference type="RefSeq" id="WP_346093784.1">
    <property type="nucleotide sequence ID" value="NZ_BAABKS010000082.1"/>
</dbReference>
<keyword evidence="2" id="KW-0812">Transmembrane</keyword>
<feature type="region of interest" description="Disordered" evidence="1">
    <location>
        <begin position="1"/>
        <end position="138"/>
    </location>
</feature>
<dbReference type="EMBL" id="JBHTMB010000179">
    <property type="protein sequence ID" value="MFD1235865.1"/>
    <property type="molecule type" value="Genomic_DNA"/>
</dbReference>
<keyword evidence="4" id="KW-1185">Reference proteome</keyword>
<feature type="transmembrane region" description="Helical" evidence="2">
    <location>
        <begin position="144"/>
        <end position="165"/>
    </location>
</feature>
<gene>
    <name evidence="3" type="ORF">ACFQ34_21440</name>
</gene>
<reference evidence="4" key="1">
    <citation type="journal article" date="2019" name="Int. J. Syst. Evol. Microbiol.">
        <title>The Global Catalogue of Microorganisms (GCM) 10K type strain sequencing project: providing services to taxonomists for standard genome sequencing and annotation.</title>
        <authorList>
            <consortium name="The Broad Institute Genomics Platform"/>
            <consortium name="The Broad Institute Genome Sequencing Center for Infectious Disease"/>
            <person name="Wu L."/>
            <person name="Ma J."/>
        </authorList>
    </citation>
    <scope>NUCLEOTIDE SEQUENCE [LARGE SCALE GENOMIC DNA]</scope>
    <source>
        <strain evidence="4">CCUG 49018</strain>
    </source>
</reference>
<accession>A0ABW3VNG7</accession>
<proteinExistence type="predicted"/>
<dbReference type="Proteomes" id="UP001597182">
    <property type="component" value="Unassembled WGS sequence"/>
</dbReference>
<evidence type="ECO:0000256" key="2">
    <source>
        <dbReference type="SAM" id="Phobius"/>
    </source>
</evidence>
<evidence type="ECO:0000256" key="1">
    <source>
        <dbReference type="SAM" id="MobiDB-lite"/>
    </source>
</evidence>
<protein>
    <recommendedName>
        <fullName evidence="5">Flagellar basal body-associated protein FliL</fullName>
    </recommendedName>
</protein>
<feature type="compositionally biased region" description="Low complexity" evidence="1">
    <location>
        <begin position="92"/>
        <end position="106"/>
    </location>
</feature>
<feature type="compositionally biased region" description="Low complexity" evidence="1">
    <location>
        <begin position="7"/>
        <end position="84"/>
    </location>
</feature>
<organism evidence="3 4">
    <name type="scientific">Pseudonocardia benzenivorans</name>
    <dbReference type="NCBI Taxonomy" id="228005"/>
    <lineage>
        <taxon>Bacteria</taxon>
        <taxon>Bacillati</taxon>
        <taxon>Actinomycetota</taxon>
        <taxon>Actinomycetes</taxon>
        <taxon>Pseudonocardiales</taxon>
        <taxon>Pseudonocardiaceae</taxon>
        <taxon>Pseudonocardia</taxon>
    </lineage>
</organism>
<comment type="caution">
    <text evidence="3">The sequence shown here is derived from an EMBL/GenBank/DDBJ whole genome shotgun (WGS) entry which is preliminary data.</text>
</comment>